<feature type="signal peptide" evidence="1">
    <location>
        <begin position="1"/>
        <end position="23"/>
    </location>
</feature>
<comment type="caution">
    <text evidence="2">The sequence shown here is derived from an EMBL/GenBank/DDBJ whole genome shotgun (WGS) entry which is preliminary data.</text>
</comment>
<sequence length="106" mass="11517">MKDVLLKLVLSSLAAQLSYGAFAAGTQDDDQRRKCRTVQGLTEIVRDIEEKTQGKVVLLTPRLHDGKTHFEMLVARGGQFQKLIADPDGVYDVGDDASPGTTNKSA</sequence>
<accession>A0A356LDK9</accession>
<reference evidence="2 3" key="1">
    <citation type="journal article" date="2018" name="Nat. Biotechnol.">
        <title>A standardized bacterial taxonomy based on genome phylogeny substantially revises the tree of life.</title>
        <authorList>
            <person name="Parks D.H."/>
            <person name="Chuvochina M."/>
            <person name="Waite D.W."/>
            <person name="Rinke C."/>
            <person name="Skarshewski A."/>
            <person name="Chaumeil P.A."/>
            <person name="Hugenholtz P."/>
        </authorList>
    </citation>
    <scope>NUCLEOTIDE SEQUENCE [LARGE SCALE GENOMIC DNA]</scope>
    <source>
        <strain evidence="2">UBA10707</strain>
    </source>
</reference>
<protein>
    <submittedName>
        <fullName evidence="2">Uncharacterized protein</fullName>
    </submittedName>
</protein>
<evidence type="ECO:0000313" key="2">
    <source>
        <dbReference type="EMBL" id="HBP29057.1"/>
    </source>
</evidence>
<dbReference type="AlphaFoldDB" id="A0A356LDK9"/>
<evidence type="ECO:0000313" key="3">
    <source>
        <dbReference type="Proteomes" id="UP000264036"/>
    </source>
</evidence>
<organism evidence="2 3">
    <name type="scientific">Advenella kashmirensis</name>
    <dbReference type="NCBI Taxonomy" id="310575"/>
    <lineage>
        <taxon>Bacteria</taxon>
        <taxon>Pseudomonadati</taxon>
        <taxon>Pseudomonadota</taxon>
        <taxon>Betaproteobacteria</taxon>
        <taxon>Burkholderiales</taxon>
        <taxon>Alcaligenaceae</taxon>
    </lineage>
</organism>
<feature type="chain" id="PRO_5016858198" evidence="1">
    <location>
        <begin position="24"/>
        <end position="106"/>
    </location>
</feature>
<keyword evidence="1" id="KW-0732">Signal</keyword>
<evidence type="ECO:0000256" key="1">
    <source>
        <dbReference type="SAM" id="SignalP"/>
    </source>
</evidence>
<name>A0A356LDK9_9BURK</name>
<dbReference type="Proteomes" id="UP000264036">
    <property type="component" value="Unassembled WGS sequence"/>
</dbReference>
<gene>
    <name evidence="2" type="ORF">DD666_06550</name>
</gene>
<proteinExistence type="predicted"/>
<dbReference type="EMBL" id="DOEK01000013">
    <property type="protein sequence ID" value="HBP29057.1"/>
    <property type="molecule type" value="Genomic_DNA"/>
</dbReference>